<comment type="caution">
    <text evidence="1">The sequence shown here is derived from an EMBL/GenBank/DDBJ whole genome shotgun (WGS) entry which is preliminary data.</text>
</comment>
<name>A0AAV7INW2_COTGL</name>
<evidence type="ECO:0000313" key="1">
    <source>
        <dbReference type="EMBL" id="KAH0564676.1"/>
    </source>
</evidence>
<gene>
    <name evidence="1" type="ORF">KQX54_013409</name>
</gene>
<accession>A0AAV7INW2</accession>
<reference evidence="1 2" key="1">
    <citation type="journal article" date="2021" name="J. Hered.">
        <title>A chromosome-level genome assembly of the parasitoid wasp, Cotesia glomerata (Hymenoptera: Braconidae).</title>
        <authorList>
            <person name="Pinto B.J."/>
            <person name="Weis J.J."/>
            <person name="Gamble T."/>
            <person name="Ode P.J."/>
            <person name="Paul R."/>
            <person name="Zaspel J.M."/>
        </authorList>
    </citation>
    <scope>NUCLEOTIDE SEQUENCE [LARGE SCALE GENOMIC DNA]</scope>
    <source>
        <strain evidence="1">CgM1</strain>
    </source>
</reference>
<evidence type="ECO:0000313" key="2">
    <source>
        <dbReference type="Proteomes" id="UP000826195"/>
    </source>
</evidence>
<dbReference type="EMBL" id="JAHXZJ010000002">
    <property type="protein sequence ID" value="KAH0564676.1"/>
    <property type="molecule type" value="Genomic_DNA"/>
</dbReference>
<sequence length="78" mass="9019">MFANVLFLTIKVGGFRGRIFFTQRQTLATKYIGYNTLVCGQLNIHLFLFQKSLISYQMSISLHIYHQAKKIVGFNELS</sequence>
<organism evidence="1 2">
    <name type="scientific">Cotesia glomerata</name>
    <name type="common">Lepidopteran parasitic wasp</name>
    <name type="synonym">Apanteles glomeratus</name>
    <dbReference type="NCBI Taxonomy" id="32391"/>
    <lineage>
        <taxon>Eukaryota</taxon>
        <taxon>Metazoa</taxon>
        <taxon>Ecdysozoa</taxon>
        <taxon>Arthropoda</taxon>
        <taxon>Hexapoda</taxon>
        <taxon>Insecta</taxon>
        <taxon>Pterygota</taxon>
        <taxon>Neoptera</taxon>
        <taxon>Endopterygota</taxon>
        <taxon>Hymenoptera</taxon>
        <taxon>Apocrita</taxon>
        <taxon>Ichneumonoidea</taxon>
        <taxon>Braconidae</taxon>
        <taxon>Microgastrinae</taxon>
        <taxon>Cotesia</taxon>
    </lineage>
</organism>
<protein>
    <submittedName>
        <fullName evidence="1">Uncharacterized protein</fullName>
    </submittedName>
</protein>
<proteinExistence type="predicted"/>
<dbReference type="Proteomes" id="UP000826195">
    <property type="component" value="Unassembled WGS sequence"/>
</dbReference>
<keyword evidence="2" id="KW-1185">Reference proteome</keyword>
<dbReference type="AlphaFoldDB" id="A0AAV7INW2"/>